<dbReference type="Proteomes" id="UP001420932">
    <property type="component" value="Unassembled WGS sequence"/>
</dbReference>
<organism evidence="1 2">
    <name type="scientific">Stephania yunnanensis</name>
    <dbReference type="NCBI Taxonomy" id="152371"/>
    <lineage>
        <taxon>Eukaryota</taxon>
        <taxon>Viridiplantae</taxon>
        <taxon>Streptophyta</taxon>
        <taxon>Embryophyta</taxon>
        <taxon>Tracheophyta</taxon>
        <taxon>Spermatophyta</taxon>
        <taxon>Magnoliopsida</taxon>
        <taxon>Ranunculales</taxon>
        <taxon>Menispermaceae</taxon>
        <taxon>Menispermoideae</taxon>
        <taxon>Cissampelideae</taxon>
        <taxon>Stephania</taxon>
    </lineage>
</organism>
<accession>A0AAP0KZ91</accession>
<dbReference type="EMBL" id="JBBNAF010000003">
    <property type="protein sequence ID" value="KAK9160110.1"/>
    <property type="molecule type" value="Genomic_DNA"/>
</dbReference>
<reference evidence="1 2" key="1">
    <citation type="submission" date="2024-01" db="EMBL/GenBank/DDBJ databases">
        <title>Genome assemblies of Stephania.</title>
        <authorList>
            <person name="Yang L."/>
        </authorList>
    </citation>
    <scope>NUCLEOTIDE SEQUENCE [LARGE SCALE GENOMIC DNA]</scope>
    <source>
        <strain evidence="1">YNDBR</strain>
        <tissue evidence="1">Leaf</tissue>
    </source>
</reference>
<evidence type="ECO:0000313" key="1">
    <source>
        <dbReference type="EMBL" id="KAK9160110.1"/>
    </source>
</evidence>
<comment type="caution">
    <text evidence="1">The sequence shown here is derived from an EMBL/GenBank/DDBJ whole genome shotgun (WGS) entry which is preliminary data.</text>
</comment>
<sequence>MYSYYLTMFFFSLCQVEFLDRYKVGELTGLLTSDLGSIKDIVSENVSRDRGFRALSEASFSTLSRSIRYNLHTFCPVPPTCSSFGAVYGFRFWLSRYDFFPLSLF</sequence>
<proteinExistence type="predicted"/>
<dbReference type="AlphaFoldDB" id="A0AAP0KZ91"/>
<gene>
    <name evidence="1" type="ORF">Syun_006451</name>
</gene>
<protein>
    <submittedName>
        <fullName evidence="1">Uncharacterized protein</fullName>
    </submittedName>
</protein>
<keyword evidence="2" id="KW-1185">Reference proteome</keyword>
<evidence type="ECO:0000313" key="2">
    <source>
        <dbReference type="Proteomes" id="UP001420932"/>
    </source>
</evidence>
<name>A0AAP0KZ91_9MAGN</name>